<proteinExistence type="predicted"/>
<evidence type="ECO:0000313" key="8">
    <source>
        <dbReference type="EMBL" id="CAB4197009.1"/>
    </source>
</evidence>
<evidence type="ECO:0000256" key="1">
    <source>
        <dbReference type="ARBA" id="ARBA00022676"/>
    </source>
</evidence>
<dbReference type="Pfam" id="PF02877">
    <property type="entry name" value="PARP_reg"/>
    <property type="match status" value="1"/>
</dbReference>
<sequence>MKCWKENEFGEPKFPSTFEIVKKAVLQVTDIKTNRNKYYAVELHSAKSKFRVYTHYGRTDDLDSNPDAGIRESRYCSSLSEAESIYNKIFSEKTSARKGYKEINLASSKIGSKKSFGQSSGDIDEKTLKKLSEKSDVKIPVITIAKPVQDLVSLLYLEATNALKSTVNVNITANGIETPLGVLTIGQIDKGQEILDQIASFLSKKKKNDLVDLSGEFYTCIPHKFGRSRDAAADAVIDSSKKLNDKQDTLQLMRDMLNVNGSANVLLNPEIEKKYQALNCGITCLDKKSDEFKKIQTYINKEKHHGNKILNIFTISRDIEEKEFTTTIKNNKLLFHGSNAKNWVGILSRGILLPKTVVKLGVHRTDSGWLGHGIYFGDVISTSSGYAGPSKKGSSYVALTEVALGNIKKYTKVTPGLVKPPDGYDSCHGVSGTEFHEDEFVIYNTNQQKLKYLIECE</sequence>
<dbReference type="Pfam" id="PF00644">
    <property type="entry name" value="PARP"/>
    <property type="match status" value="1"/>
</dbReference>
<dbReference type="SUPFAM" id="SSF47587">
    <property type="entry name" value="Domain of poly(ADP-ribose) polymerase"/>
    <property type="match status" value="1"/>
</dbReference>
<keyword evidence="3" id="KW-0548">Nucleotidyltransferase</keyword>
<evidence type="ECO:0000259" key="5">
    <source>
        <dbReference type="PROSITE" id="PS51059"/>
    </source>
</evidence>
<dbReference type="Pfam" id="PF05406">
    <property type="entry name" value="WGR"/>
    <property type="match status" value="1"/>
</dbReference>
<keyword evidence="1" id="KW-0328">Glycosyltransferase</keyword>
<organism evidence="8">
    <name type="scientific">uncultured Caudovirales phage</name>
    <dbReference type="NCBI Taxonomy" id="2100421"/>
    <lineage>
        <taxon>Viruses</taxon>
        <taxon>Duplodnaviria</taxon>
        <taxon>Heunggongvirae</taxon>
        <taxon>Uroviricota</taxon>
        <taxon>Caudoviricetes</taxon>
        <taxon>Peduoviridae</taxon>
        <taxon>Maltschvirus</taxon>
        <taxon>Maltschvirus maltsch</taxon>
    </lineage>
</organism>
<evidence type="ECO:0000259" key="6">
    <source>
        <dbReference type="PROSITE" id="PS51060"/>
    </source>
</evidence>
<dbReference type="InterPro" id="IPR012317">
    <property type="entry name" value="Poly(ADP-ribose)pol_cat_dom"/>
</dbReference>
<evidence type="ECO:0000256" key="4">
    <source>
        <dbReference type="ARBA" id="ARBA00023027"/>
    </source>
</evidence>
<dbReference type="PROSITE" id="PS51977">
    <property type="entry name" value="WGR"/>
    <property type="match status" value="1"/>
</dbReference>
<dbReference type="EMBL" id="LR797252">
    <property type="protein sequence ID" value="CAB4197009.1"/>
    <property type="molecule type" value="Genomic_DNA"/>
</dbReference>
<dbReference type="InterPro" id="IPR004102">
    <property type="entry name" value="Poly(ADP-ribose)pol_reg_dom"/>
</dbReference>
<dbReference type="SUPFAM" id="SSF56399">
    <property type="entry name" value="ADP-ribosylation"/>
    <property type="match status" value="1"/>
</dbReference>
<dbReference type="InterPro" id="IPR036930">
    <property type="entry name" value="WGR_dom_sf"/>
</dbReference>
<dbReference type="PROSITE" id="PS51059">
    <property type="entry name" value="PARP_CATALYTIC"/>
    <property type="match status" value="1"/>
</dbReference>
<dbReference type="SUPFAM" id="SSF142921">
    <property type="entry name" value="WGR domain-like"/>
    <property type="match status" value="1"/>
</dbReference>
<dbReference type="PANTHER" id="PTHR46530:SF1">
    <property type="entry name" value="PROTEIN MONO-ADP-RIBOSYLTRANSFERASE PARP4"/>
    <property type="match status" value="1"/>
</dbReference>
<reference evidence="8" key="1">
    <citation type="submission" date="2020-05" db="EMBL/GenBank/DDBJ databases">
        <authorList>
            <person name="Chiriac C."/>
            <person name="Salcher M."/>
            <person name="Ghai R."/>
            <person name="Kavagutti S V."/>
        </authorList>
    </citation>
    <scope>NUCLEOTIDE SEQUENCE</scope>
</reference>
<evidence type="ECO:0000259" key="7">
    <source>
        <dbReference type="PROSITE" id="PS51977"/>
    </source>
</evidence>
<dbReference type="Gene3D" id="3.90.228.10">
    <property type="match status" value="1"/>
</dbReference>
<evidence type="ECO:0000256" key="3">
    <source>
        <dbReference type="ARBA" id="ARBA00022695"/>
    </source>
</evidence>
<feature type="domain" description="PARP alpha-helical" evidence="6">
    <location>
        <begin position="144"/>
        <end position="264"/>
    </location>
</feature>
<protein>
    <submittedName>
        <fullName evidence="8">Poly [ADP-ribose] polymerase</fullName>
    </submittedName>
</protein>
<dbReference type="GO" id="GO:0016779">
    <property type="term" value="F:nucleotidyltransferase activity"/>
    <property type="evidence" value="ECO:0007669"/>
    <property type="project" value="UniProtKB-KW"/>
</dbReference>
<keyword evidence="2" id="KW-0808">Transferase</keyword>
<name>A0A6J5RJ26_9CAUD</name>
<dbReference type="PROSITE" id="PS51060">
    <property type="entry name" value="PARP_ALPHA_HD"/>
    <property type="match status" value="1"/>
</dbReference>
<dbReference type="InterPro" id="IPR008893">
    <property type="entry name" value="WGR_domain"/>
</dbReference>
<keyword evidence="4" id="KW-0520">NAD</keyword>
<dbReference type="InterPro" id="IPR031273">
    <property type="entry name" value="PARP4"/>
</dbReference>
<dbReference type="GO" id="GO:0003950">
    <property type="term" value="F:NAD+ poly-ADP-ribosyltransferase activity"/>
    <property type="evidence" value="ECO:0007669"/>
    <property type="project" value="InterPro"/>
</dbReference>
<feature type="domain" description="WGR" evidence="7">
    <location>
        <begin position="17"/>
        <end position="114"/>
    </location>
</feature>
<gene>
    <name evidence="8" type="ORF">UFOVP1290_529</name>
</gene>
<feature type="domain" description="PARP catalytic" evidence="5">
    <location>
        <begin position="269"/>
        <end position="457"/>
    </location>
</feature>
<accession>A0A6J5RJ26</accession>
<dbReference type="InterPro" id="IPR036616">
    <property type="entry name" value="Poly(ADP-ribose)pol_reg_dom_sf"/>
</dbReference>
<dbReference type="Gene3D" id="1.20.142.10">
    <property type="entry name" value="Poly(ADP-ribose) polymerase, regulatory domain"/>
    <property type="match status" value="1"/>
</dbReference>
<evidence type="ECO:0000256" key="2">
    <source>
        <dbReference type="ARBA" id="ARBA00022679"/>
    </source>
</evidence>
<dbReference type="PANTHER" id="PTHR46530">
    <property type="entry name" value="PROTEIN MONO-ADP-RIBOSYLTRANSFERASE PARP4"/>
    <property type="match status" value="1"/>
</dbReference>
<dbReference type="SMART" id="SM00773">
    <property type="entry name" value="WGR"/>
    <property type="match status" value="1"/>
</dbReference>